<dbReference type="InterPro" id="IPR011856">
    <property type="entry name" value="tRNA_endonuc-like_dom_sf"/>
</dbReference>
<dbReference type="GO" id="GO:0006869">
    <property type="term" value="P:lipid transport"/>
    <property type="evidence" value="ECO:0007669"/>
    <property type="project" value="UniProtKB-KW"/>
</dbReference>
<dbReference type="PANTHER" id="PTHR19308:SF39">
    <property type="entry name" value="PHOSPHATIDYLCHOLINE TRANSFER PROTEIN"/>
    <property type="match status" value="1"/>
</dbReference>
<keyword evidence="2" id="KW-0813">Transport</keyword>
<dbReference type="Pfam" id="PF10356">
    <property type="entry name" value="RRG7"/>
    <property type="match status" value="2"/>
</dbReference>
<name>A0A8H7U7V2_MORIS</name>
<evidence type="ECO:0000256" key="9">
    <source>
        <dbReference type="ARBA" id="ARBA00069061"/>
    </source>
</evidence>
<dbReference type="Gene3D" id="3.40.1350.10">
    <property type="match status" value="1"/>
</dbReference>
<protein>
    <recommendedName>
        <fullName evidence="9">Phosphatidylcholine transfer protein</fullName>
    </recommendedName>
    <alternativeName>
        <fullName evidence="11">START domain-containing protein 2</fullName>
    </alternativeName>
    <alternativeName>
        <fullName evidence="10">StAR-related lipid transfer protein 2</fullName>
    </alternativeName>
</protein>
<evidence type="ECO:0000256" key="4">
    <source>
        <dbReference type="ARBA" id="ARBA00022553"/>
    </source>
</evidence>
<dbReference type="InterPro" id="IPR002913">
    <property type="entry name" value="START_lipid-bd_dom"/>
</dbReference>
<dbReference type="FunFam" id="3.30.530.20:FF:000017">
    <property type="entry name" value="Phosphatidylcholine transfer protein, putative"/>
    <property type="match status" value="1"/>
</dbReference>
<gene>
    <name evidence="13" type="ORF">INT43_005938</name>
</gene>
<dbReference type="Gene3D" id="3.30.530.20">
    <property type="match status" value="1"/>
</dbReference>
<proteinExistence type="predicted"/>
<evidence type="ECO:0000256" key="5">
    <source>
        <dbReference type="ARBA" id="ARBA00022990"/>
    </source>
</evidence>
<dbReference type="Pfam" id="PF01852">
    <property type="entry name" value="START"/>
    <property type="match status" value="1"/>
</dbReference>
<dbReference type="GO" id="GO:0005829">
    <property type="term" value="C:cytosol"/>
    <property type="evidence" value="ECO:0007669"/>
    <property type="project" value="UniProtKB-ARBA"/>
</dbReference>
<dbReference type="EMBL" id="JAEPQZ010000012">
    <property type="protein sequence ID" value="KAG2174876.1"/>
    <property type="molecule type" value="Genomic_DNA"/>
</dbReference>
<dbReference type="GO" id="GO:0003676">
    <property type="term" value="F:nucleic acid binding"/>
    <property type="evidence" value="ECO:0007669"/>
    <property type="project" value="InterPro"/>
</dbReference>
<keyword evidence="4" id="KW-0597">Phosphoprotein</keyword>
<evidence type="ECO:0000256" key="6">
    <source>
        <dbReference type="ARBA" id="ARBA00023055"/>
    </source>
</evidence>
<accession>A0A8H7U7V2</accession>
<dbReference type="PANTHER" id="PTHR19308">
    <property type="entry name" value="PHOSPHATIDYLCHOLINE TRANSFER PROTEIN"/>
    <property type="match status" value="1"/>
</dbReference>
<dbReference type="SMART" id="SM00234">
    <property type="entry name" value="START"/>
    <property type="match status" value="1"/>
</dbReference>
<dbReference type="InterPro" id="IPR051213">
    <property type="entry name" value="START_lipid_transfer"/>
</dbReference>
<keyword evidence="6" id="KW-0445">Lipid transport</keyword>
<dbReference type="SUPFAM" id="SSF52980">
    <property type="entry name" value="Restriction endonuclease-like"/>
    <property type="match status" value="1"/>
</dbReference>
<dbReference type="PROSITE" id="PS50848">
    <property type="entry name" value="START"/>
    <property type="match status" value="1"/>
</dbReference>
<dbReference type="GO" id="GO:0008289">
    <property type="term" value="F:lipid binding"/>
    <property type="evidence" value="ECO:0007669"/>
    <property type="project" value="UniProtKB-KW"/>
</dbReference>
<evidence type="ECO:0000256" key="11">
    <source>
        <dbReference type="ARBA" id="ARBA00079049"/>
    </source>
</evidence>
<keyword evidence="5" id="KW-0007">Acetylation</keyword>
<comment type="subcellular location">
    <subcellularLocation>
        <location evidence="1">Cytoplasm</location>
    </subcellularLocation>
</comment>
<evidence type="ECO:0000256" key="7">
    <source>
        <dbReference type="ARBA" id="ARBA00023121"/>
    </source>
</evidence>
<dbReference type="InterPro" id="IPR011335">
    <property type="entry name" value="Restrct_endonuc-II-like"/>
</dbReference>
<feature type="domain" description="START" evidence="12">
    <location>
        <begin position="23"/>
        <end position="208"/>
    </location>
</feature>
<dbReference type="InterPro" id="IPR018828">
    <property type="entry name" value="RRG7"/>
</dbReference>
<dbReference type="Proteomes" id="UP000654370">
    <property type="component" value="Unassembled WGS sequence"/>
</dbReference>
<sequence length="422" mass="47598">MPFEQTQFIDFAKEYINPDLSSWQLYIENSEFKVYRRTSPRNSSLFEYRIIGGWKDVPAHILSHVYLDLAYRKKWDKYMISFQDLGSNSLHYLIKYPWPLSNRDYIYEIQRYQLSRKDGQKLYAIIGDSITDPQITSKVSHEKGVVTIDNYAQSIVIADDGTGGSRVLMDYFDDPKGNIPTAVINWAAKTGVPGFMKSLRQACIKFEKENPGFQTNVTRHNASAKVTYQPDLSIVADRDPNTNVQKGTRFEYCTQTALLQHFGMHLQHFGGRGDGGIDLRGIWPLSSVIHATFSPQELVLFVQCKDHKKGVSPENIRSLIGAVVDQQHSEKSSIGILASPFTQKGFTKQVIKTFDATQTPLGLVLIDGLTVTDLVFNEAAKDIMPGVDIMRRFIDENRSEPVITYNGKPVNAPPAKSSPTCL</sequence>
<evidence type="ECO:0000256" key="8">
    <source>
        <dbReference type="ARBA" id="ARBA00063535"/>
    </source>
</evidence>
<evidence type="ECO:0000259" key="12">
    <source>
        <dbReference type="PROSITE" id="PS50848"/>
    </source>
</evidence>
<evidence type="ECO:0000256" key="1">
    <source>
        <dbReference type="ARBA" id="ARBA00004496"/>
    </source>
</evidence>
<evidence type="ECO:0000256" key="3">
    <source>
        <dbReference type="ARBA" id="ARBA00022490"/>
    </source>
</evidence>
<dbReference type="SUPFAM" id="SSF55961">
    <property type="entry name" value="Bet v1-like"/>
    <property type="match status" value="1"/>
</dbReference>
<comment type="caution">
    <text evidence="13">The sequence shown here is derived from an EMBL/GenBank/DDBJ whole genome shotgun (WGS) entry which is preliminary data.</text>
</comment>
<evidence type="ECO:0000256" key="2">
    <source>
        <dbReference type="ARBA" id="ARBA00022448"/>
    </source>
</evidence>
<comment type="subunit">
    <text evidence="8">Interacts with ACOT13/THEM2.</text>
</comment>
<evidence type="ECO:0000313" key="14">
    <source>
        <dbReference type="Proteomes" id="UP000654370"/>
    </source>
</evidence>
<dbReference type="InterPro" id="IPR023393">
    <property type="entry name" value="START-like_dom_sf"/>
</dbReference>
<dbReference type="OrthoDB" id="1295045at2759"/>
<keyword evidence="14" id="KW-1185">Reference proteome</keyword>
<reference evidence="13" key="1">
    <citation type="submission" date="2020-12" db="EMBL/GenBank/DDBJ databases">
        <title>Metabolic potential, ecology and presence of endohyphal bacteria is reflected in genomic diversity of Mucoromycotina.</title>
        <authorList>
            <person name="Muszewska A."/>
            <person name="Okrasinska A."/>
            <person name="Steczkiewicz K."/>
            <person name="Drgas O."/>
            <person name="Orlowska M."/>
            <person name="Perlinska-Lenart U."/>
            <person name="Aleksandrzak-Piekarczyk T."/>
            <person name="Szatraj K."/>
            <person name="Zielenkiewicz U."/>
            <person name="Pilsyk S."/>
            <person name="Malc E."/>
            <person name="Mieczkowski P."/>
            <person name="Kruszewska J.S."/>
            <person name="Biernat P."/>
            <person name="Pawlowska J."/>
        </authorList>
    </citation>
    <scope>NUCLEOTIDE SEQUENCE</scope>
    <source>
        <strain evidence="13">WA0000067209</strain>
    </source>
</reference>
<evidence type="ECO:0000256" key="10">
    <source>
        <dbReference type="ARBA" id="ARBA00077188"/>
    </source>
</evidence>
<dbReference type="AlphaFoldDB" id="A0A8H7U7V2"/>
<keyword evidence="7" id="KW-0446">Lipid-binding</keyword>
<evidence type="ECO:0000313" key="13">
    <source>
        <dbReference type="EMBL" id="KAG2174876.1"/>
    </source>
</evidence>
<dbReference type="GO" id="GO:0006302">
    <property type="term" value="P:double-strand break repair"/>
    <property type="evidence" value="ECO:0007669"/>
    <property type="project" value="UniProtKB-ARBA"/>
</dbReference>
<keyword evidence="3" id="KW-0963">Cytoplasm</keyword>
<organism evidence="13 14">
    <name type="scientific">Mortierella isabellina</name>
    <name type="common">Filamentous fungus</name>
    <name type="synonym">Umbelopsis isabellina</name>
    <dbReference type="NCBI Taxonomy" id="91625"/>
    <lineage>
        <taxon>Eukaryota</taxon>
        <taxon>Fungi</taxon>
        <taxon>Fungi incertae sedis</taxon>
        <taxon>Mucoromycota</taxon>
        <taxon>Mucoromycotina</taxon>
        <taxon>Umbelopsidomycetes</taxon>
        <taxon>Umbelopsidales</taxon>
        <taxon>Umbelopsidaceae</taxon>
        <taxon>Umbelopsis</taxon>
    </lineage>
</organism>